<dbReference type="Pfam" id="PF01565">
    <property type="entry name" value="FAD_binding_4"/>
    <property type="match status" value="1"/>
</dbReference>
<dbReference type="Gene3D" id="3.30.465.10">
    <property type="match status" value="1"/>
</dbReference>
<name>A0AAE2URC1_AGRVI</name>
<evidence type="ECO:0000256" key="1">
    <source>
        <dbReference type="ARBA" id="ARBA00008000"/>
    </source>
</evidence>
<gene>
    <name evidence="5" type="ORF">IEI95_009175</name>
</gene>
<protein>
    <submittedName>
        <fullName evidence="5">FAD-binding oxidoreductase</fullName>
    </submittedName>
</protein>
<accession>A0AAE2URC1</accession>
<dbReference type="InterPro" id="IPR016167">
    <property type="entry name" value="FAD-bd_PCMH_sub1"/>
</dbReference>
<proteinExistence type="inferred from homology"/>
<evidence type="ECO:0000256" key="3">
    <source>
        <dbReference type="ARBA" id="ARBA00022827"/>
    </source>
</evidence>
<keyword evidence="5" id="KW-0614">Plasmid</keyword>
<dbReference type="InterPro" id="IPR016169">
    <property type="entry name" value="FAD-bd_PCMH_sub2"/>
</dbReference>
<dbReference type="SUPFAM" id="SSF56176">
    <property type="entry name" value="FAD-binding/transporter-associated domain-like"/>
    <property type="match status" value="1"/>
</dbReference>
<dbReference type="GO" id="GO:0008720">
    <property type="term" value="F:D-lactate dehydrogenase (NAD+) activity"/>
    <property type="evidence" value="ECO:0007669"/>
    <property type="project" value="TreeGrafter"/>
</dbReference>
<feature type="domain" description="FAD-binding PCMH-type" evidence="4">
    <location>
        <begin position="46"/>
        <end position="233"/>
    </location>
</feature>
<dbReference type="PANTHER" id="PTHR11748:SF111">
    <property type="entry name" value="D-LACTATE DEHYDROGENASE, MITOCHONDRIAL-RELATED"/>
    <property type="match status" value="1"/>
</dbReference>
<geneLocation type="plasmid" evidence="5">
    <name>unnamed3</name>
</geneLocation>
<dbReference type="Gene3D" id="3.30.43.10">
    <property type="entry name" value="Uridine Diphospho-n-acetylenolpyruvylglucosamine Reductase, domain 2"/>
    <property type="match status" value="1"/>
</dbReference>
<dbReference type="Proteomes" id="UP000655037">
    <property type="component" value="Unassembled WGS sequence"/>
</dbReference>
<dbReference type="AlphaFoldDB" id="A0AAE2URC1"/>
<dbReference type="GO" id="GO:0004458">
    <property type="term" value="F:D-lactate dehydrogenase (cytochrome) activity"/>
    <property type="evidence" value="ECO:0007669"/>
    <property type="project" value="TreeGrafter"/>
</dbReference>
<comment type="similarity">
    <text evidence="1">Belongs to the FAD-binding oxidoreductase/transferase type 4 family.</text>
</comment>
<reference evidence="5" key="1">
    <citation type="submission" date="2020-11" db="EMBL/GenBank/DDBJ databases">
        <title>Agrobacterium vitis strain K377 genome.</title>
        <authorList>
            <person name="Xi H."/>
        </authorList>
    </citation>
    <scope>NUCLEOTIDE SEQUENCE</scope>
    <source>
        <strain evidence="5">K377</strain>
        <plasmid evidence="5">unnamed3</plasmid>
    </source>
</reference>
<keyword evidence="2" id="KW-0285">Flavoprotein</keyword>
<comment type="caution">
    <text evidence="5">The sequence shown here is derived from an EMBL/GenBank/DDBJ whole genome shotgun (WGS) entry which is preliminary data.</text>
</comment>
<organism evidence="5 6">
    <name type="scientific">Agrobacterium vitis</name>
    <name type="common">Rhizobium vitis</name>
    <dbReference type="NCBI Taxonomy" id="373"/>
    <lineage>
        <taxon>Bacteria</taxon>
        <taxon>Pseudomonadati</taxon>
        <taxon>Pseudomonadota</taxon>
        <taxon>Alphaproteobacteria</taxon>
        <taxon>Hyphomicrobiales</taxon>
        <taxon>Rhizobiaceae</taxon>
        <taxon>Rhizobium/Agrobacterium group</taxon>
        <taxon>Agrobacterium</taxon>
    </lineage>
</organism>
<sequence>MAHERNEVLQALQSIVGEANATNDPSFIASYAWNGGVGSMPGPKFLKNWPIAVVMPNSAEDVAAIIKCCLARGLSFRPLSSGNGGTYLSASENVVVMDLCRMNRLIKMDAANQMAVIEPYVTAGRLQAEAMKVGLNCHIVGAGPSHSPLASATSFLGVGITGASTGANFRNILGIEWVTPQGDIVRMGSFGGDDDWFSEEGPGPGLRGMIRGLIGANGGLGVFTRIGYKLYPWAGPKRLNLTGQSPMRGMALEPNMRLFLPVWDTIEQMRDASFHLNRTGVAFALLRMPPNHIGWTLTATNAEYARRREAGDLPECARPENRFGWQILTIGHSAGHTAYQEKTVQHIVASTGGRMIPIEQKDAEVLLRTLVTSLYVSRVFRGAGSGGTSFGVMETFNLLPDVIKASEDIMAKDRMPGRNFAADGKEGCWVWPTESRQLWTENILASQAGTVKGIGAGWKGFLKHLDMVDRNPRLGLMGFMAGPLIELFGPRYSNVTSWMRLIKRRVDPAGLADATVHVSAKQLPIAKRWPTLQKIAFSKAGAPVLHLVCLLLGVVSKKEKLPDRRG</sequence>
<dbReference type="GO" id="GO:1903457">
    <property type="term" value="P:lactate catabolic process"/>
    <property type="evidence" value="ECO:0007669"/>
    <property type="project" value="TreeGrafter"/>
</dbReference>
<dbReference type="InterPro" id="IPR006094">
    <property type="entry name" value="Oxid_FAD_bind_N"/>
</dbReference>
<evidence type="ECO:0000256" key="2">
    <source>
        <dbReference type="ARBA" id="ARBA00022630"/>
    </source>
</evidence>
<keyword evidence="3" id="KW-0274">FAD</keyword>
<dbReference type="GO" id="GO:0071949">
    <property type="term" value="F:FAD binding"/>
    <property type="evidence" value="ECO:0007669"/>
    <property type="project" value="InterPro"/>
</dbReference>
<evidence type="ECO:0000313" key="5">
    <source>
        <dbReference type="EMBL" id="MBF2714393.1"/>
    </source>
</evidence>
<dbReference type="PANTHER" id="PTHR11748">
    <property type="entry name" value="D-LACTATE DEHYDROGENASE"/>
    <property type="match status" value="1"/>
</dbReference>
<dbReference type="EMBL" id="JACXXJ020000004">
    <property type="protein sequence ID" value="MBF2714393.1"/>
    <property type="molecule type" value="Genomic_DNA"/>
</dbReference>
<dbReference type="PROSITE" id="PS51387">
    <property type="entry name" value="FAD_PCMH"/>
    <property type="match status" value="1"/>
</dbReference>
<evidence type="ECO:0000259" key="4">
    <source>
        <dbReference type="PROSITE" id="PS51387"/>
    </source>
</evidence>
<dbReference type="InterPro" id="IPR036318">
    <property type="entry name" value="FAD-bd_PCMH-like_sf"/>
</dbReference>
<evidence type="ECO:0000313" key="6">
    <source>
        <dbReference type="Proteomes" id="UP000655037"/>
    </source>
</evidence>
<dbReference type="RefSeq" id="WP_194416329.1">
    <property type="nucleotide sequence ID" value="NZ_JACXXJ020000004.1"/>
</dbReference>
<dbReference type="InterPro" id="IPR016166">
    <property type="entry name" value="FAD-bd_PCMH"/>
</dbReference>